<accession>A0ABT1EJQ5</accession>
<organism evidence="6 7">
    <name type="scientific">Ohessyouella blattaphilus</name>
    <dbReference type="NCBI Taxonomy" id="2949333"/>
    <lineage>
        <taxon>Bacteria</taxon>
        <taxon>Bacillati</taxon>
        <taxon>Bacillota</taxon>
        <taxon>Clostridia</taxon>
        <taxon>Lachnospirales</taxon>
        <taxon>Lachnospiraceae</taxon>
        <taxon>Ohessyouella</taxon>
    </lineage>
</organism>
<keyword evidence="4" id="KW-0812">Transmembrane</keyword>
<proteinExistence type="inferred from homology"/>
<gene>
    <name evidence="6" type="ORF">NK118_11810</name>
</gene>
<keyword evidence="3" id="KW-0732">Signal</keyword>
<evidence type="ECO:0000256" key="2">
    <source>
        <dbReference type="ARBA" id="ARBA00007639"/>
    </source>
</evidence>
<dbReference type="Pfam" id="PF13407">
    <property type="entry name" value="Peripla_BP_4"/>
    <property type="match status" value="1"/>
</dbReference>
<evidence type="ECO:0000259" key="5">
    <source>
        <dbReference type="Pfam" id="PF13407"/>
    </source>
</evidence>
<keyword evidence="4" id="KW-1133">Transmembrane helix</keyword>
<evidence type="ECO:0000256" key="3">
    <source>
        <dbReference type="ARBA" id="ARBA00022729"/>
    </source>
</evidence>
<protein>
    <submittedName>
        <fullName evidence="6">Substrate-binding domain-containing protein</fullName>
    </submittedName>
</protein>
<dbReference type="EMBL" id="JAMZFV010000020">
    <property type="protein sequence ID" value="MCP1110935.1"/>
    <property type="molecule type" value="Genomic_DNA"/>
</dbReference>
<sequence length="333" mass="36875">MRKKNRANLIGIGILLLALVTISIYVFSAYRKEQEREREYHFIFIPKTLDPQNGFWNSLIEGAKLGASENNIKITIMGTYSEGDVSGQIEKVKEAIALEPEAIMIASTSTVALTPSLKEAQAAGIQVVLVDSKIDEDIGASVVSTDNYKAGVSLGEYARRFLNGESQIGMVGHVQGVSTAIDREAGMREGLGEYEENIKEVVFCDSSYEKAYSLTVEMMKKYPEIDMIMGMNEYSAVGAARAIRDLGLTEQVKMVGFDNSIEEIQFLEQNIFSAIVIQKPVNMGYLAVEQGFHAVQGKKIESYIDSGSVLINQSNMYLDENQRLLYPVTTQED</sequence>
<keyword evidence="7" id="KW-1185">Reference proteome</keyword>
<dbReference type="RefSeq" id="WP_262069816.1">
    <property type="nucleotide sequence ID" value="NZ_JAMXOC010000020.1"/>
</dbReference>
<keyword evidence="4" id="KW-0472">Membrane</keyword>
<dbReference type="Gene3D" id="3.40.50.2300">
    <property type="match status" value="2"/>
</dbReference>
<dbReference type="InterPro" id="IPR025997">
    <property type="entry name" value="SBP_2_dom"/>
</dbReference>
<dbReference type="InterPro" id="IPR028082">
    <property type="entry name" value="Peripla_BP_I"/>
</dbReference>
<dbReference type="PANTHER" id="PTHR46847:SF1">
    <property type="entry name" value="D-ALLOSE-BINDING PERIPLASMIC PROTEIN-RELATED"/>
    <property type="match status" value="1"/>
</dbReference>
<evidence type="ECO:0000313" key="7">
    <source>
        <dbReference type="Proteomes" id="UP001523565"/>
    </source>
</evidence>
<dbReference type="Proteomes" id="UP001523565">
    <property type="component" value="Unassembled WGS sequence"/>
</dbReference>
<evidence type="ECO:0000256" key="1">
    <source>
        <dbReference type="ARBA" id="ARBA00004196"/>
    </source>
</evidence>
<evidence type="ECO:0000313" key="6">
    <source>
        <dbReference type="EMBL" id="MCP1110935.1"/>
    </source>
</evidence>
<evidence type="ECO:0000256" key="4">
    <source>
        <dbReference type="SAM" id="Phobius"/>
    </source>
</evidence>
<name>A0ABT1EJQ5_9FIRM</name>
<feature type="domain" description="Periplasmic binding protein" evidence="5">
    <location>
        <begin position="51"/>
        <end position="299"/>
    </location>
</feature>
<comment type="subcellular location">
    <subcellularLocation>
        <location evidence="1">Cell envelope</location>
    </subcellularLocation>
</comment>
<dbReference type="SUPFAM" id="SSF53822">
    <property type="entry name" value="Periplasmic binding protein-like I"/>
    <property type="match status" value="1"/>
</dbReference>
<reference evidence="6 7" key="1">
    <citation type="journal article" date="2022" name="Genome Biol. Evol.">
        <title>Host diet, physiology and behaviors set the stage for Lachnospiraceae cladogenesis.</title>
        <authorList>
            <person name="Vera-Ponce De Leon A."/>
            <person name="Schneider M."/>
            <person name="Jahnes B.C."/>
            <person name="Sadowski V."/>
            <person name="Camuy-Velez L.A."/>
            <person name="Duan J."/>
            <person name="Sabree Z.L."/>
        </authorList>
    </citation>
    <scope>NUCLEOTIDE SEQUENCE [LARGE SCALE GENOMIC DNA]</scope>
    <source>
        <strain evidence="6 7">PAL227</strain>
    </source>
</reference>
<dbReference type="PANTHER" id="PTHR46847">
    <property type="entry name" value="D-ALLOSE-BINDING PERIPLASMIC PROTEIN-RELATED"/>
    <property type="match status" value="1"/>
</dbReference>
<comment type="similarity">
    <text evidence="2">Belongs to the bacterial solute-binding protein 2 family.</text>
</comment>
<feature type="transmembrane region" description="Helical" evidence="4">
    <location>
        <begin position="7"/>
        <end position="27"/>
    </location>
</feature>
<comment type="caution">
    <text evidence="6">The sequence shown here is derived from an EMBL/GenBank/DDBJ whole genome shotgun (WGS) entry which is preliminary data.</text>
</comment>